<comment type="caution">
    <text evidence="2">The sequence shown here is derived from an EMBL/GenBank/DDBJ whole genome shotgun (WGS) entry which is preliminary data.</text>
</comment>
<keyword evidence="3" id="KW-1185">Reference proteome</keyword>
<organism evidence="2 3">
    <name type="scientific">Brevundimonas staleyi</name>
    <dbReference type="NCBI Taxonomy" id="74326"/>
    <lineage>
        <taxon>Bacteria</taxon>
        <taxon>Pseudomonadati</taxon>
        <taxon>Pseudomonadota</taxon>
        <taxon>Alphaproteobacteria</taxon>
        <taxon>Caulobacterales</taxon>
        <taxon>Caulobacteraceae</taxon>
        <taxon>Brevundimonas</taxon>
    </lineage>
</organism>
<dbReference type="RefSeq" id="WP_374036056.1">
    <property type="nucleotide sequence ID" value="NZ_CP169082.1"/>
</dbReference>
<feature type="signal peptide" evidence="1">
    <location>
        <begin position="1"/>
        <end position="20"/>
    </location>
</feature>
<keyword evidence="1" id="KW-0732">Signal</keyword>
<feature type="chain" id="PRO_5046753094" evidence="1">
    <location>
        <begin position="21"/>
        <end position="158"/>
    </location>
</feature>
<name>A0ABW0FQ25_9CAUL</name>
<evidence type="ECO:0000313" key="2">
    <source>
        <dbReference type="EMBL" id="MFC5343840.1"/>
    </source>
</evidence>
<evidence type="ECO:0000313" key="3">
    <source>
        <dbReference type="Proteomes" id="UP001596152"/>
    </source>
</evidence>
<protein>
    <submittedName>
        <fullName evidence="2">Uncharacterized protein</fullName>
    </submittedName>
</protein>
<sequence>MRSLTAVALICLIAPATVLAADGRWTSGYGQGVTEATVTNGRGTTFYIACPDTALNRAPSVTLEPRGMTGGADAANVGVILTIDGRSTNWPLNRRVLDQNQVLFTADASTAAQKTALRALMRGLGQGRSLTVAIPGDGIRETFTLAGSFAALGECAVH</sequence>
<dbReference type="EMBL" id="JBHSLF010000014">
    <property type="protein sequence ID" value="MFC5343840.1"/>
    <property type="molecule type" value="Genomic_DNA"/>
</dbReference>
<accession>A0ABW0FQ25</accession>
<dbReference type="Proteomes" id="UP001596152">
    <property type="component" value="Unassembled WGS sequence"/>
</dbReference>
<proteinExistence type="predicted"/>
<evidence type="ECO:0000256" key="1">
    <source>
        <dbReference type="SAM" id="SignalP"/>
    </source>
</evidence>
<gene>
    <name evidence="2" type="ORF">ACFPIE_07950</name>
</gene>
<reference evidence="3" key="1">
    <citation type="journal article" date="2019" name="Int. J. Syst. Evol. Microbiol.">
        <title>The Global Catalogue of Microorganisms (GCM) 10K type strain sequencing project: providing services to taxonomists for standard genome sequencing and annotation.</title>
        <authorList>
            <consortium name="The Broad Institute Genomics Platform"/>
            <consortium name="The Broad Institute Genome Sequencing Center for Infectious Disease"/>
            <person name="Wu L."/>
            <person name="Ma J."/>
        </authorList>
    </citation>
    <scope>NUCLEOTIDE SEQUENCE [LARGE SCALE GENOMIC DNA]</scope>
    <source>
        <strain evidence="3">JCM 12125</strain>
    </source>
</reference>